<comment type="subcellular location">
    <subcellularLocation>
        <location evidence="1">Nucleus</location>
        <location evidence="1">Nucleolus</location>
    </subcellularLocation>
</comment>
<feature type="compositionally biased region" description="Acidic residues" evidence="4">
    <location>
        <begin position="137"/>
        <end position="151"/>
    </location>
</feature>
<dbReference type="GeneID" id="43664465"/>
<sequence length="475" mass="52821">MAPDKKDKKRKAAAATAAADSPAKKTKKVEAKPAESTNASPKPILKKNKGNAAEKPAAKLKVNGEPTRQVKPRKRAADFLSDNDDSESEDAPEAKVETEKKLSNKKTKKADGTAAPAPKEKTTKAKASTKAKKPEPVAEESDDEEMEDEESAASGASASEDEEEDDRTAALIKGFESSGDEDESGDEGFNSDQPVPKIPDSKKAKRKILKKQRENKQEAEEPGTVYVGRIPHGFYEHQMKAYFSQFGEISRLRLSRNRITGRSKHYAFIEFTSTSVAKIVAGTMDNYLMYGHILKCKYVPQEQLHAELWKGANRRFKRTPWNRIEKKRLDKAKTREQWSERIDREQKRRLAKAEKLKALGYEFELPQLKSVDEVPVQQEENKAIEASETVPEEPAKAIEAPKEEDKKVADDTPKKAKKDKKKGAQSKEQETPKVTPKKDTPKKETPKKETPAATASPATKAGAKAKKAKKTKTKA</sequence>
<gene>
    <name evidence="5" type="ORF">BDV37DRAFT_196160</name>
</gene>
<keyword evidence="6" id="KW-1185">Reference proteome</keyword>
<dbReference type="Proteomes" id="UP000325579">
    <property type="component" value="Unassembled WGS sequence"/>
</dbReference>
<feature type="compositionally biased region" description="Basic and acidic residues" evidence="4">
    <location>
        <begin position="425"/>
        <end position="450"/>
    </location>
</feature>
<protein>
    <submittedName>
        <fullName evidence="5">Uncharacterized protein</fullName>
    </submittedName>
</protein>
<evidence type="ECO:0000256" key="1">
    <source>
        <dbReference type="ARBA" id="ARBA00004604"/>
    </source>
</evidence>
<dbReference type="OrthoDB" id="21467at2759"/>
<evidence type="ECO:0000256" key="3">
    <source>
        <dbReference type="ARBA" id="ARBA00023242"/>
    </source>
</evidence>
<evidence type="ECO:0000256" key="4">
    <source>
        <dbReference type="SAM" id="MobiDB-lite"/>
    </source>
</evidence>
<dbReference type="PROSITE" id="PS50102">
    <property type="entry name" value="RRM"/>
    <property type="match status" value="1"/>
</dbReference>
<feature type="compositionally biased region" description="Basic residues" evidence="4">
    <location>
        <begin position="415"/>
        <end position="424"/>
    </location>
</feature>
<dbReference type="CDD" id="cd12307">
    <property type="entry name" value="RRM_NIFK_like"/>
    <property type="match status" value="1"/>
</dbReference>
<feature type="compositionally biased region" description="Basic and acidic residues" evidence="4">
    <location>
        <begin position="92"/>
        <end position="102"/>
    </location>
</feature>
<evidence type="ECO:0000313" key="6">
    <source>
        <dbReference type="Proteomes" id="UP000325579"/>
    </source>
</evidence>
<accession>A0A5N7D4T0</accession>
<feature type="region of interest" description="Disordered" evidence="4">
    <location>
        <begin position="374"/>
        <end position="475"/>
    </location>
</feature>
<evidence type="ECO:0000313" key="5">
    <source>
        <dbReference type="EMBL" id="KAE8400873.1"/>
    </source>
</evidence>
<feature type="compositionally biased region" description="Basic and acidic residues" evidence="4">
    <location>
        <begin position="393"/>
        <end position="414"/>
    </location>
</feature>
<dbReference type="GO" id="GO:0003723">
    <property type="term" value="F:RNA binding"/>
    <property type="evidence" value="ECO:0007669"/>
    <property type="project" value="UniProtKB-UniRule"/>
</dbReference>
<feature type="region of interest" description="Disordered" evidence="4">
    <location>
        <begin position="1"/>
        <end position="223"/>
    </location>
</feature>
<keyword evidence="2" id="KW-0694">RNA-binding</keyword>
<reference evidence="5 6" key="1">
    <citation type="submission" date="2019-04" db="EMBL/GenBank/DDBJ databases">
        <authorList>
            <consortium name="DOE Joint Genome Institute"/>
            <person name="Mondo S."/>
            <person name="Kjaerbolling I."/>
            <person name="Vesth T."/>
            <person name="Frisvad J.C."/>
            <person name="Nybo J.L."/>
            <person name="Theobald S."/>
            <person name="Kildgaard S."/>
            <person name="Isbrandt T."/>
            <person name="Kuo A."/>
            <person name="Sato A."/>
            <person name="Lyhne E.K."/>
            <person name="Kogle M.E."/>
            <person name="Wiebenga A."/>
            <person name="Kun R.S."/>
            <person name="Lubbers R.J."/>
            <person name="Makela M.R."/>
            <person name="Barry K."/>
            <person name="Chovatia M."/>
            <person name="Clum A."/>
            <person name="Daum C."/>
            <person name="Haridas S."/>
            <person name="He G."/>
            <person name="LaButti K."/>
            <person name="Lipzen A."/>
            <person name="Riley R."/>
            <person name="Salamov A."/>
            <person name="Simmons B.A."/>
            <person name="Magnuson J.K."/>
            <person name="Henrissat B."/>
            <person name="Mortensen U.H."/>
            <person name="Larsen T.O."/>
            <person name="Devries R.P."/>
            <person name="Grigoriev I.V."/>
            <person name="Machida M."/>
            <person name="Baker S.E."/>
            <person name="Andersen M.R."/>
            <person name="Cantor M.N."/>
            <person name="Hua S.X."/>
        </authorList>
    </citation>
    <scope>NUCLEOTIDE SEQUENCE [LARGE SCALE GENOMIC DNA]</scope>
    <source>
        <strain evidence="5 6">CBS 119388</strain>
    </source>
</reference>
<dbReference type="InterPro" id="IPR035979">
    <property type="entry name" value="RBD_domain_sf"/>
</dbReference>
<organism evidence="5 6">
    <name type="scientific">Aspergillus pseudonomiae</name>
    <dbReference type="NCBI Taxonomy" id="1506151"/>
    <lineage>
        <taxon>Eukaryota</taxon>
        <taxon>Fungi</taxon>
        <taxon>Dikarya</taxon>
        <taxon>Ascomycota</taxon>
        <taxon>Pezizomycotina</taxon>
        <taxon>Eurotiomycetes</taxon>
        <taxon>Eurotiomycetidae</taxon>
        <taxon>Eurotiales</taxon>
        <taxon>Aspergillaceae</taxon>
        <taxon>Aspergillus</taxon>
        <taxon>Aspergillus subgen. Circumdati</taxon>
    </lineage>
</organism>
<proteinExistence type="predicted"/>
<feature type="compositionally biased region" description="Low complexity" evidence="4">
    <location>
        <begin position="451"/>
        <end position="462"/>
    </location>
</feature>
<evidence type="ECO:0000256" key="2">
    <source>
        <dbReference type="ARBA" id="ARBA00022884"/>
    </source>
</evidence>
<dbReference type="PANTHER" id="PTHR46754">
    <property type="entry name" value="MKI67 FHA DOMAIN-INTERACTING NUCLEOLAR PHOSPHOPROTEIN"/>
    <property type="match status" value="1"/>
</dbReference>
<accession>A0A5N6HSN3</accession>
<keyword evidence="3" id="KW-0539">Nucleus</keyword>
<feature type="compositionally biased region" description="Basic residues" evidence="4">
    <location>
        <begin position="463"/>
        <end position="475"/>
    </location>
</feature>
<dbReference type="Gene3D" id="3.30.70.330">
    <property type="match status" value="1"/>
</dbReference>
<name>A0A5N6HSN3_9EURO</name>
<dbReference type="SMART" id="SM00360">
    <property type="entry name" value="RRM"/>
    <property type="match status" value="1"/>
</dbReference>
<dbReference type="InterPro" id="IPR000504">
    <property type="entry name" value="RRM_dom"/>
</dbReference>
<dbReference type="InterPro" id="IPR012677">
    <property type="entry name" value="Nucleotide-bd_a/b_plait_sf"/>
</dbReference>
<feature type="compositionally biased region" description="Acidic residues" evidence="4">
    <location>
        <begin position="81"/>
        <end position="91"/>
    </location>
</feature>
<dbReference type="Pfam" id="PF00076">
    <property type="entry name" value="RRM_1"/>
    <property type="match status" value="1"/>
</dbReference>
<dbReference type="RefSeq" id="XP_031938192.1">
    <property type="nucleotide sequence ID" value="XM_032079774.1"/>
</dbReference>
<dbReference type="AlphaFoldDB" id="A0A5N6HSN3"/>
<dbReference type="SUPFAM" id="SSF54928">
    <property type="entry name" value="RNA-binding domain, RBD"/>
    <property type="match status" value="1"/>
</dbReference>
<dbReference type="GO" id="GO:0005730">
    <property type="term" value="C:nucleolus"/>
    <property type="evidence" value="ECO:0007669"/>
    <property type="project" value="UniProtKB-SubCell"/>
</dbReference>
<dbReference type="EMBL" id="ML736809">
    <property type="protein sequence ID" value="KAE8400873.1"/>
    <property type="molecule type" value="Genomic_DNA"/>
</dbReference>